<keyword evidence="6 12" id="KW-1133">Transmembrane helix</keyword>
<evidence type="ECO:0000256" key="4">
    <source>
        <dbReference type="ARBA" id="ARBA00022692"/>
    </source>
</evidence>
<comment type="subunit">
    <text evidence="12">F-type ATPases have 2 components, F(1) - the catalytic core - and F(0) - the membrane proton channel. F(1) has five subunits: alpha(3), beta(3), gamma(1), delta(1), epsilon(1). F(0) has three main subunits: a(1), b(2) and c(10-14). The alpha and beta chains form an alternating ring which encloses part of the gamma chain. F(1) is attached to F(0) by a central stalk formed by the gamma and epsilon chains, while a peripheral stalk is formed by the delta and b chains.</text>
</comment>
<gene>
    <name evidence="12" type="primary">atpF</name>
    <name evidence="14" type="ORF">GCM10023205_35870</name>
</gene>
<comment type="function">
    <text evidence="12">Component of the F(0) channel, it forms part of the peripheral stalk, linking F(1) to F(0).</text>
</comment>
<accession>A0ABP9HCT9</accession>
<keyword evidence="2 12" id="KW-0813">Transport</keyword>
<protein>
    <recommendedName>
        <fullName evidence="12">ATP synthase subunit b</fullName>
    </recommendedName>
    <alternativeName>
        <fullName evidence="12">ATP synthase F(0) sector subunit b</fullName>
    </alternativeName>
    <alternativeName>
        <fullName evidence="12">ATPase subunit I</fullName>
    </alternativeName>
    <alternativeName>
        <fullName evidence="12">F-type ATPase subunit b</fullName>
        <shortName evidence="12">F-ATPase subunit b</shortName>
    </alternativeName>
</protein>
<evidence type="ECO:0000256" key="3">
    <source>
        <dbReference type="ARBA" id="ARBA00022547"/>
    </source>
</evidence>
<keyword evidence="3 12" id="KW-0138">CF(0)</keyword>
<evidence type="ECO:0000256" key="2">
    <source>
        <dbReference type="ARBA" id="ARBA00022448"/>
    </source>
</evidence>
<dbReference type="InterPro" id="IPR002146">
    <property type="entry name" value="ATP_synth_b/b'su_bac/chlpt"/>
</dbReference>
<evidence type="ECO:0000256" key="6">
    <source>
        <dbReference type="ARBA" id="ARBA00022989"/>
    </source>
</evidence>
<dbReference type="CDD" id="cd06503">
    <property type="entry name" value="ATP-synt_Fo_b"/>
    <property type="match status" value="1"/>
</dbReference>
<evidence type="ECO:0000256" key="9">
    <source>
        <dbReference type="ARBA" id="ARBA00023310"/>
    </source>
</evidence>
<reference evidence="15" key="1">
    <citation type="journal article" date="2019" name="Int. J. Syst. Evol. Microbiol.">
        <title>The Global Catalogue of Microorganisms (GCM) 10K type strain sequencing project: providing services to taxonomists for standard genome sequencing and annotation.</title>
        <authorList>
            <consortium name="The Broad Institute Genomics Platform"/>
            <consortium name="The Broad Institute Genome Sequencing Center for Infectious Disease"/>
            <person name="Wu L."/>
            <person name="Ma J."/>
        </authorList>
    </citation>
    <scope>NUCLEOTIDE SEQUENCE [LARGE SCALE GENOMIC DNA]</scope>
    <source>
        <strain evidence="15">JCM 17986</strain>
    </source>
</reference>
<evidence type="ECO:0000313" key="15">
    <source>
        <dbReference type="Proteomes" id="UP001500466"/>
    </source>
</evidence>
<evidence type="ECO:0000256" key="11">
    <source>
        <dbReference type="ARBA" id="ARBA00037847"/>
    </source>
</evidence>
<evidence type="ECO:0000313" key="14">
    <source>
        <dbReference type="EMBL" id="GAA4967712.1"/>
    </source>
</evidence>
<dbReference type="Pfam" id="PF00430">
    <property type="entry name" value="ATP-synt_B"/>
    <property type="match status" value="1"/>
</dbReference>
<dbReference type="PANTHER" id="PTHR33445:SF1">
    <property type="entry name" value="ATP SYNTHASE SUBUNIT B"/>
    <property type="match status" value="1"/>
</dbReference>
<keyword evidence="7 12" id="KW-0406">Ion transport</keyword>
<dbReference type="HAMAP" id="MF_01398">
    <property type="entry name" value="ATP_synth_b_bprime"/>
    <property type="match status" value="1"/>
</dbReference>
<evidence type="ECO:0000256" key="10">
    <source>
        <dbReference type="ARBA" id="ARBA00025198"/>
    </source>
</evidence>
<keyword evidence="9 12" id="KW-0066">ATP synthesis</keyword>
<keyword evidence="15" id="KW-1185">Reference proteome</keyword>
<comment type="caution">
    <text evidence="14">The sequence shown here is derived from an EMBL/GenBank/DDBJ whole genome shotgun (WGS) entry which is preliminary data.</text>
</comment>
<comment type="subcellular location">
    <subcellularLocation>
        <location evidence="12">Cell membrane</location>
        <topology evidence="12">Single-pass membrane protein</topology>
    </subcellularLocation>
    <subcellularLocation>
        <location evidence="11">Endomembrane system</location>
        <topology evidence="11">Single-pass membrane protein</topology>
    </subcellularLocation>
</comment>
<evidence type="ECO:0000256" key="7">
    <source>
        <dbReference type="ARBA" id="ARBA00023065"/>
    </source>
</evidence>
<comment type="function">
    <text evidence="10 12">F(1)F(0) ATP synthase produces ATP from ADP in the presence of a proton or sodium gradient. F-type ATPases consist of two structural domains, F(1) containing the extramembraneous catalytic core and F(0) containing the membrane proton channel, linked together by a central stalk and a peripheral stalk. During catalysis, ATP synthesis in the catalytic domain of F(1) is coupled via a rotary mechanism of the central stalk subunits to proton translocation.</text>
</comment>
<feature type="transmembrane region" description="Helical" evidence="12">
    <location>
        <begin position="12"/>
        <end position="30"/>
    </location>
</feature>
<sequence>MGPLTPKWGDLIVATISFFIVLFVVGRVLAPRIARTLAEREDKLEGGLDRADDTKAESEAVYREIQSVTAEGRREAARVRQDCIDEGSDAIADARAEGQMIRDELVDAGHRNIAAERALAEAALHSELGLIATELAGKILGESVSDFVAEGDTVERFLAEIDA</sequence>
<keyword evidence="4 12" id="KW-0812">Transmembrane</keyword>
<evidence type="ECO:0000256" key="13">
    <source>
        <dbReference type="RuleBase" id="RU003848"/>
    </source>
</evidence>
<dbReference type="InterPro" id="IPR050059">
    <property type="entry name" value="ATP_synthase_B_chain"/>
</dbReference>
<dbReference type="EMBL" id="BAABHS010000011">
    <property type="protein sequence ID" value="GAA4967712.1"/>
    <property type="molecule type" value="Genomic_DNA"/>
</dbReference>
<dbReference type="PANTHER" id="PTHR33445">
    <property type="entry name" value="ATP SYNTHASE SUBUNIT B', CHLOROPLASTIC"/>
    <property type="match status" value="1"/>
</dbReference>
<keyword evidence="5 12" id="KW-0375">Hydrogen ion transport</keyword>
<organism evidence="14 15">
    <name type="scientific">Yinghuangia aomiensis</name>
    <dbReference type="NCBI Taxonomy" id="676205"/>
    <lineage>
        <taxon>Bacteria</taxon>
        <taxon>Bacillati</taxon>
        <taxon>Actinomycetota</taxon>
        <taxon>Actinomycetes</taxon>
        <taxon>Kitasatosporales</taxon>
        <taxon>Streptomycetaceae</taxon>
        <taxon>Yinghuangia</taxon>
    </lineage>
</organism>
<dbReference type="Proteomes" id="UP001500466">
    <property type="component" value="Unassembled WGS sequence"/>
</dbReference>
<comment type="similarity">
    <text evidence="1 12 13">Belongs to the ATPase B chain family.</text>
</comment>
<evidence type="ECO:0000256" key="5">
    <source>
        <dbReference type="ARBA" id="ARBA00022781"/>
    </source>
</evidence>
<proteinExistence type="inferred from homology"/>
<name>A0ABP9HCT9_9ACTN</name>
<evidence type="ECO:0000256" key="8">
    <source>
        <dbReference type="ARBA" id="ARBA00023136"/>
    </source>
</evidence>
<keyword evidence="8 12" id="KW-0472">Membrane</keyword>
<evidence type="ECO:0000256" key="1">
    <source>
        <dbReference type="ARBA" id="ARBA00005513"/>
    </source>
</evidence>
<evidence type="ECO:0000256" key="12">
    <source>
        <dbReference type="HAMAP-Rule" id="MF_01398"/>
    </source>
</evidence>
<keyword evidence="12" id="KW-1003">Cell membrane</keyword>
<dbReference type="RefSeq" id="WP_345676512.1">
    <property type="nucleotide sequence ID" value="NZ_BAABHS010000011.1"/>
</dbReference>